<feature type="transmembrane region" description="Helical" evidence="7">
    <location>
        <begin position="234"/>
        <end position="253"/>
    </location>
</feature>
<feature type="transmembrane region" description="Helical" evidence="7">
    <location>
        <begin position="21"/>
        <end position="46"/>
    </location>
</feature>
<dbReference type="PANTHER" id="PTHR30193">
    <property type="entry name" value="ABC TRANSPORTER PERMEASE PROTEIN"/>
    <property type="match status" value="1"/>
</dbReference>
<feature type="transmembrane region" description="Helical" evidence="7">
    <location>
        <begin position="273"/>
        <end position="297"/>
    </location>
</feature>
<evidence type="ECO:0000256" key="6">
    <source>
        <dbReference type="ARBA" id="ARBA00023136"/>
    </source>
</evidence>
<evidence type="ECO:0000313" key="9">
    <source>
        <dbReference type="EMBL" id="SFN79209.1"/>
    </source>
</evidence>
<name>A0A1I5BWK8_9CLOT</name>
<dbReference type="InterPro" id="IPR051393">
    <property type="entry name" value="ABC_transporter_permease"/>
</dbReference>
<keyword evidence="6 7" id="KW-0472">Membrane</keyword>
<dbReference type="AlphaFoldDB" id="A0A1I5BWK8"/>
<dbReference type="InterPro" id="IPR035906">
    <property type="entry name" value="MetI-like_sf"/>
</dbReference>
<evidence type="ECO:0000313" key="10">
    <source>
        <dbReference type="Proteomes" id="UP000181899"/>
    </source>
</evidence>
<dbReference type="Pfam" id="PF00528">
    <property type="entry name" value="BPD_transp_1"/>
    <property type="match status" value="1"/>
</dbReference>
<evidence type="ECO:0000256" key="2">
    <source>
        <dbReference type="ARBA" id="ARBA00022448"/>
    </source>
</evidence>
<feature type="transmembrane region" description="Helical" evidence="7">
    <location>
        <begin position="78"/>
        <end position="101"/>
    </location>
</feature>
<dbReference type="InterPro" id="IPR000515">
    <property type="entry name" value="MetI-like"/>
</dbReference>
<evidence type="ECO:0000256" key="7">
    <source>
        <dbReference type="RuleBase" id="RU363032"/>
    </source>
</evidence>
<sequence>MFKKKSATKKALVKKPVPYLFISPWIIGFLVFTAGPLIFSLVMSLFDWPVTRAPQFVGIENYKVMFTEDPQFYKSLTITLRFAALFVPLNLIIALALALLISQPVKGAKVFRTIFYLPAVVSGVAVSIIWGWILHSEYGVLNYFLKYLGIEGPSWLVDPKWAIVAIVVASAWGVGTMMLIFYTDIRSIPKDLYEAASIDGASPLRQFFSITVPIITPTILFNTITSVISALQQLTLVLLLTGGGPLRSTYFYGLMVYNNAFKHHKLGYASANAWFMFLVILFLTLLIFKSSSAWVFYETEVKKDKPMKKKGGKRREIQQEA</sequence>
<feature type="domain" description="ABC transmembrane type-1" evidence="8">
    <location>
        <begin position="76"/>
        <end position="287"/>
    </location>
</feature>
<dbReference type="SUPFAM" id="SSF161098">
    <property type="entry name" value="MetI-like"/>
    <property type="match status" value="1"/>
</dbReference>
<dbReference type="PANTHER" id="PTHR30193:SF1">
    <property type="entry name" value="ABC TRANSPORTER PERMEASE PROTEIN YESP-RELATED"/>
    <property type="match status" value="1"/>
</dbReference>
<keyword evidence="4 7" id="KW-0812">Transmembrane</keyword>
<evidence type="ECO:0000256" key="1">
    <source>
        <dbReference type="ARBA" id="ARBA00004651"/>
    </source>
</evidence>
<keyword evidence="9" id="KW-0762">Sugar transport</keyword>
<protein>
    <submittedName>
        <fullName evidence="9">Multiple sugar transport system permease protein</fullName>
    </submittedName>
</protein>
<keyword evidence="10" id="KW-1185">Reference proteome</keyword>
<dbReference type="PROSITE" id="PS50928">
    <property type="entry name" value="ABC_TM1"/>
    <property type="match status" value="1"/>
</dbReference>
<gene>
    <name evidence="9" type="ORF">SAMN04488695_105102</name>
</gene>
<dbReference type="Proteomes" id="UP000181899">
    <property type="component" value="Unassembled WGS sequence"/>
</dbReference>
<keyword evidence="3" id="KW-1003">Cell membrane</keyword>
<dbReference type="GO" id="GO:0055085">
    <property type="term" value="P:transmembrane transport"/>
    <property type="evidence" value="ECO:0007669"/>
    <property type="project" value="InterPro"/>
</dbReference>
<dbReference type="OrthoDB" id="9809173at2"/>
<comment type="subcellular location">
    <subcellularLocation>
        <location evidence="1 7">Cell membrane</location>
        <topology evidence="1 7">Multi-pass membrane protein</topology>
    </subcellularLocation>
</comment>
<proteinExistence type="inferred from homology"/>
<dbReference type="Gene3D" id="1.10.3720.10">
    <property type="entry name" value="MetI-like"/>
    <property type="match status" value="1"/>
</dbReference>
<dbReference type="EMBL" id="FOVK01000005">
    <property type="protein sequence ID" value="SFN79209.1"/>
    <property type="molecule type" value="Genomic_DNA"/>
</dbReference>
<reference evidence="9 10" key="1">
    <citation type="submission" date="2016-10" db="EMBL/GenBank/DDBJ databases">
        <authorList>
            <person name="de Groot N.N."/>
        </authorList>
    </citation>
    <scope>NUCLEOTIDE SEQUENCE [LARGE SCALE GENOMIC DNA]</scope>
    <source>
        <strain evidence="9 10">ML2</strain>
    </source>
</reference>
<feature type="transmembrane region" description="Helical" evidence="7">
    <location>
        <begin position="113"/>
        <end position="133"/>
    </location>
</feature>
<evidence type="ECO:0000256" key="4">
    <source>
        <dbReference type="ARBA" id="ARBA00022692"/>
    </source>
</evidence>
<organism evidence="9 10">
    <name type="scientific">Proteiniclasticum ruminis</name>
    <dbReference type="NCBI Taxonomy" id="398199"/>
    <lineage>
        <taxon>Bacteria</taxon>
        <taxon>Bacillati</taxon>
        <taxon>Bacillota</taxon>
        <taxon>Clostridia</taxon>
        <taxon>Eubacteriales</taxon>
        <taxon>Clostridiaceae</taxon>
        <taxon>Proteiniclasticum</taxon>
    </lineage>
</organism>
<accession>A0A1I5BWK8</accession>
<dbReference type="RefSeq" id="WP_074912059.1">
    <property type="nucleotide sequence ID" value="NZ_FOVK01000005.1"/>
</dbReference>
<dbReference type="GO" id="GO:0005886">
    <property type="term" value="C:plasma membrane"/>
    <property type="evidence" value="ECO:0007669"/>
    <property type="project" value="UniProtKB-SubCell"/>
</dbReference>
<keyword evidence="5 7" id="KW-1133">Transmembrane helix</keyword>
<evidence type="ECO:0000256" key="3">
    <source>
        <dbReference type="ARBA" id="ARBA00022475"/>
    </source>
</evidence>
<feature type="transmembrane region" description="Helical" evidence="7">
    <location>
        <begin position="161"/>
        <end position="182"/>
    </location>
</feature>
<evidence type="ECO:0000259" key="8">
    <source>
        <dbReference type="PROSITE" id="PS50928"/>
    </source>
</evidence>
<keyword evidence="2 7" id="KW-0813">Transport</keyword>
<evidence type="ECO:0000256" key="5">
    <source>
        <dbReference type="ARBA" id="ARBA00022989"/>
    </source>
</evidence>
<dbReference type="CDD" id="cd06261">
    <property type="entry name" value="TM_PBP2"/>
    <property type="match status" value="1"/>
</dbReference>
<comment type="similarity">
    <text evidence="7">Belongs to the binding-protein-dependent transport system permease family.</text>
</comment>